<dbReference type="Proteomes" id="UP001620626">
    <property type="component" value="Unassembled WGS sequence"/>
</dbReference>
<evidence type="ECO:0000313" key="3">
    <source>
        <dbReference type="Proteomes" id="UP001620626"/>
    </source>
</evidence>
<evidence type="ECO:0000256" key="1">
    <source>
        <dbReference type="SAM" id="SignalP"/>
    </source>
</evidence>
<reference evidence="2 3" key="1">
    <citation type="submission" date="2024-10" db="EMBL/GenBank/DDBJ databases">
        <authorList>
            <person name="Kim D."/>
        </authorList>
    </citation>
    <scope>NUCLEOTIDE SEQUENCE [LARGE SCALE GENOMIC DNA]</scope>
    <source>
        <strain evidence="2">BH-2024</strain>
    </source>
</reference>
<accession>A0ABD2MFE1</accession>
<proteinExistence type="predicted"/>
<organism evidence="2 3">
    <name type="scientific">Heterodera trifolii</name>
    <dbReference type="NCBI Taxonomy" id="157864"/>
    <lineage>
        <taxon>Eukaryota</taxon>
        <taxon>Metazoa</taxon>
        <taxon>Ecdysozoa</taxon>
        <taxon>Nematoda</taxon>
        <taxon>Chromadorea</taxon>
        <taxon>Rhabditida</taxon>
        <taxon>Tylenchina</taxon>
        <taxon>Tylenchomorpha</taxon>
        <taxon>Tylenchoidea</taxon>
        <taxon>Heteroderidae</taxon>
        <taxon>Heteroderinae</taxon>
        <taxon>Heterodera</taxon>
    </lineage>
</organism>
<keyword evidence="3" id="KW-1185">Reference proteome</keyword>
<protein>
    <submittedName>
        <fullName evidence="2">Uncharacterized protein</fullName>
    </submittedName>
</protein>
<dbReference type="EMBL" id="JBICBT010000022">
    <property type="protein sequence ID" value="KAL3125742.1"/>
    <property type="molecule type" value="Genomic_DNA"/>
</dbReference>
<name>A0ABD2MFE1_9BILA</name>
<feature type="chain" id="PRO_5044833356" evidence="1">
    <location>
        <begin position="27"/>
        <end position="112"/>
    </location>
</feature>
<dbReference type="AlphaFoldDB" id="A0ABD2MFE1"/>
<sequence length="112" mass="12267">MLTLKGRKSLFALSLLCFSSSVWVNGAGDGGKKYGTESSASSTISRTSLADLFEKDPRKTLADLIAEESGKGTEKKTTLAELIREEGIGEKEFDQLVEEIGDNEYKRVFLIN</sequence>
<gene>
    <name evidence="2" type="ORF">niasHT_004192</name>
</gene>
<feature type="signal peptide" evidence="1">
    <location>
        <begin position="1"/>
        <end position="26"/>
    </location>
</feature>
<keyword evidence="1" id="KW-0732">Signal</keyword>
<evidence type="ECO:0000313" key="2">
    <source>
        <dbReference type="EMBL" id="KAL3125742.1"/>
    </source>
</evidence>
<comment type="caution">
    <text evidence="2">The sequence shown here is derived from an EMBL/GenBank/DDBJ whole genome shotgun (WGS) entry which is preliminary data.</text>
</comment>